<dbReference type="PIRSF" id="PIRSF006603">
    <property type="entry name" value="DinF"/>
    <property type="match status" value="1"/>
</dbReference>
<feature type="transmembrane region" description="Helical" evidence="7">
    <location>
        <begin position="139"/>
        <end position="160"/>
    </location>
</feature>
<dbReference type="InterPro" id="IPR048279">
    <property type="entry name" value="MdtK-like"/>
</dbReference>
<feature type="transmembrane region" description="Helical" evidence="7">
    <location>
        <begin position="364"/>
        <end position="387"/>
    </location>
</feature>
<protein>
    <submittedName>
        <fullName evidence="8">MATE efflux family protein</fullName>
    </submittedName>
</protein>
<dbReference type="CDD" id="cd13138">
    <property type="entry name" value="MATE_yoeA_like"/>
    <property type="match status" value="1"/>
</dbReference>
<proteinExistence type="predicted"/>
<evidence type="ECO:0000256" key="7">
    <source>
        <dbReference type="SAM" id="Phobius"/>
    </source>
</evidence>
<feature type="transmembrane region" description="Helical" evidence="7">
    <location>
        <begin position="285"/>
        <end position="308"/>
    </location>
</feature>
<evidence type="ECO:0000313" key="9">
    <source>
        <dbReference type="Proteomes" id="UP000321606"/>
    </source>
</evidence>
<dbReference type="InterPro" id="IPR052031">
    <property type="entry name" value="Membrane_Transporter-Flippase"/>
</dbReference>
<feature type="transmembrane region" description="Helical" evidence="7">
    <location>
        <begin position="103"/>
        <end position="127"/>
    </location>
</feature>
<evidence type="ECO:0000313" key="8">
    <source>
        <dbReference type="EMBL" id="BBM36119.1"/>
    </source>
</evidence>
<dbReference type="GO" id="GO:0005886">
    <property type="term" value="C:plasma membrane"/>
    <property type="evidence" value="ECO:0007669"/>
    <property type="project" value="UniProtKB-SubCell"/>
</dbReference>
<feature type="transmembrane region" description="Helical" evidence="7">
    <location>
        <begin position="20"/>
        <end position="41"/>
    </location>
</feature>
<feature type="transmembrane region" description="Helical" evidence="7">
    <location>
        <begin position="172"/>
        <end position="194"/>
    </location>
</feature>
<feature type="transmembrane region" description="Helical" evidence="7">
    <location>
        <begin position="200"/>
        <end position="222"/>
    </location>
</feature>
<evidence type="ECO:0000256" key="6">
    <source>
        <dbReference type="ARBA" id="ARBA00023136"/>
    </source>
</evidence>
<organism evidence="8 9">
    <name type="scientific">Pseudoleptotrichia goodfellowii</name>
    <dbReference type="NCBI Taxonomy" id="157692"/>
    <lineage>
        <taxon>Bacteria</taxon>
        <taxon>Fusobacteriati</taxon>
        <taxon>Fusobacteriota</taxon>
        <taxon>Fusobacteriia</taxon>
        <taxon>Fusobacteriales</taxon>
        <taxon>Leptotrichiaceae</taxon>
        <taxon>Pseudoleptotrichia</taxon>
    </lineage>
</organism>
<keyword evidence="5 7" id="KW-1133">Transmembrane helix</keyword>
<dbReference type="PANTHER" id="PTHR43549:SF2">
    <property type="entry name" value="MULTIDRUG RESISTANCE PROTEIN NORM-RELATED"/>
    <property type="match status" value="1"/>
</dbReference>
<dbReference type="RefSeq" id="WP_026737511.1">
    <property type="nucleotide sequence ID" value="NZ_AP019822.1"/>
</dbReference>
<dbReference type="AlphaFoldDB" id="A0A510J9V7"/>
<evidence type="ECO:0000256" key="3">
    <source>
        <dbReference type="ARBA" id="ARBA00022475"/>
    </source>
</evidence>
<evidence type="ECO:0000256" key="1">
    <source>
        <dbReference type="ARBA" id="ARBA00004651"/>
    </source>
</evidence>
<dbReference type="Proteomes" id="UP000321606">
    <property type="component" value="Chromosome"/>
</dbReference>
<evidence type="ECO:0000256" key="5">
    <source>
        <dbReference type="ARBA" id="ARBA00022989"/>
    </source>
</evidence>
<dbReference type="EMBL" id="AP019822">
    <property type="protein sequence ID" value="BBM36119.1"/>
    <property type="molecule type" value="Genomic_DNA"/>
</dbReference>
<keyword evidence="4 7" id="KW-0812">Transmembrane</keyword>
<reference evidence="8 9" key="1">
    <citation type="submission" date="2019-07" db="EMBL/GenBank/DDBJ databases">
        <title>Complete Genome Sequence of Leptotrichia goodfellowii Strain JCM 16774.</title>
        <authorList>
            <person name="Watanabe S."/>
            <person name="Cui L."/>
        </authorList>
    </citation>
    <scope>NUCLEOTIDE SEQUENCE [LARGE SCALE GENOMIC DNA]</scope>
    <source>
        <strain evidence="8 9">JCM16774</strain>
    </source>
</reference>
<feature type="transmembrane region" description="Helical" evidence="7">
    <location>
        <begin position="320"/>
        <end position="344"/>
    </location>
</feature>
<evidence type="ECO:0000256" key="4">
    <source>
        <dbReference type="ARBA" id="ARBA00022692"/>
    </source>
</evidence>
<dbReference type="PANTHER" id="PTHR43549">
    <property type="entry name" value="MULTIDRUG RESISTANCE PROTEIN YPNP-RELATED"/>
    <property type="match status" value="1"/>
</dbReference>
<accession>A0A510J9V7</accession>
<dbReference type="KEGG" id="lgo:JCM16774_1051"/>
<comment type="subcellular location">
    <subcellularLocation>
        <location evidence="1">Cell membrane</location>
        <topology evidence="1">Multi-pass membrane protein</topology>
    </subcellularLocation>
</comment>
<keyword evidence="6 7" id="KW-0472">Membrane</keyword>
<dbReference type="GO" id="GO:0042910">
    <property type="term" value="F:xenobiotic transmembrane transporter activity"/>
    <property type="evidence" value="ECO:0007669"/>
    <property type="project" value="InterPro"/>
</dbReference>
<feature type="transmembrane region" description="Helical" evidence="7">
    <location>
        <begin position="418"/>
        <end position="440"/>
    </location>
</feature>
<feature type="transmembrane region" description="Helical" evidence="7">
    <location>
        <begin position="243"/>
        <end position="265"/>
    </location>
</feature>
<name>A0A510J9V7_9FUSO</name>
<keyword evidence="3" id="KW-1003">Cell membrane</keyword>
<sequence>MIFKAQTAEERRKMILNGNILNTLLFLSVPTLLVGAIQAFIPLSDGLFLNNIAGVVTASAVTFSQPVLNIMIALSQGLGAAAMAMIGQLYGRGVIKAVKEVTLQVFVFGFVIGLILIPVCIGAGYLVSANITSEIKHEVFVYISLYSLVMPLVFMTAIYNSAKNAVGRPEVTFIRVFILLFLKIIFNTVFLYFFEMKIVGAVMASLFSYIIISVWMYHDLFIKNTDMKLDLKKYHLNLPIVARLFKIGFPSMLSYMLIQTGFVLINKEVDKYDAISLNAQGIASNINSICFILPSAIGTTVTTMISMNMGIGEIKKAKKIFTYGWITSVVIALLTIGMIVPLAGKITVLFTRNKEVLDIANHALNIYTYSVIGFGVFSVCQGVFIALGRTKVPLFMAILRIWFFRYLFILFTQKFLGVYAVFWGNLFSNTLAAILFFCLVKKLDWNINPAKIQKKKLK</sequence>
<dbReference type="OrthoDB" id="363017at2"/>
<dbReference type="STRING" id="714315.GCA_000516535_01043"/>
<gene>
    <name evidence="8" type="ORF">JCM16774_1051</name>
</gene>
<dbReference type="GO" id="GO:0015297">
    <property type="term" value="F:antiporter activity"/>
    <property type="evidence" value="ECO:0007669"/>
    <property type="project" value="InterPro"/>
</dbReference>
<feature type="transmembrane region" description="Helical" evidence="7">
    <location>
        <begin position="70"/>
        <end position="91"/>
    </location>
</feature>
<dbReference type="InterPro" id="IPR002528">
    <property type="entry name" value="MATE_fam"/>
</dbReference>
<evidence type="ECO:0000256" key="2">
    <source>
        <dbReference type="ARBA" id="ARBA00022448"/>
    </source>
</evidence>
<keyword evidence="2" id="KW-0813">Transport</keyword>
<dbReference type="Pfam" id="PF01554">
    <property type="entry name" value="MatE"/>
    <property type="match status" value="2"/>
</dbReference>